<feature type="transmembrane region" description="Helical" evidence="1">
    <location>
        <begin position="7"/>
        <end position="28"/>
    </location>
</feature>
<keyword evidence="1" id="KW-1133">Transmembrane helix</keyword>
<comment type="caution">
    <text evidence="2">The sequence shown here is derived from an EMBL/GenBank/DDBJ whole genome shotgun (WGS) entry which is preliminary data.</text>
</comment>
<name>A0A9D2FSJ2_9FIRM</name>
<dbReference type="AlphaFoldDB" id="A0A9D2FSJ2"/>
<dbReference type="Gene3D" id="3.40.50.1000">
    <property type="entry name" value="HAD superfamily/HAD-like"/>
    <property type="match status" value="1"/>
</dbReference>
<dbReference type="SFLD" id="SFLDG01129">
    <property type="entry name" value="C1.5:_HAD__Beta-PGM__Phosphata"/>
    <property type="match status" value="1"/>
</dbReference>
<dbReference type="InterPro" id="IPR023198">
    <property type="entry name" value="PGP-like_dom2"/>
</dbReference>
<feature type="transmembrane region" description="Helical" evidence="1">
    <location>
        <begin position="34"/>
        <end position="59"/>
    </location>
</feature>
<dbReference type="InterPro" id="IPR023214">
    <property type="entry name" value="HAD_sf"/>
</dbReference>
<dbReference type="InterPro" id="IPR036412">
    <property type="entry name" value="HAD-like_sf"/>
</dbReference>
<dbReference type="CDD" id="cd02603">
    <property type="entry name" value="HAD_sEH-N_like"/>
    <property type="match status" value="1"/>
</dbReference>
<reference evidence="2" key="1">
    <citation type="journal article" date="2021" name="PeerJ">
        <title>Extensive microbial diversity within the chicken gut microbiome revealed by metagenomics and culture.</title>
        <authorList>
            <person name="Gilroy R."/>
            <person name="Ravi A."/>
            <person name="Getino M."/>
            <person name="Pursley I."/>
            <person name="Horton D.L."/>
            <person name="Alikhan N.F."/>
            <person name="Baker D."/>
            <person name="Gharbi K."/>
            <person name="Hall N."/>
            <person name="Watson M."/>
            <person name="Adriaenssens E.M."/>
            <person name="Foster-Nyarko E."/>
            <person name="Jarju S."/>
            <person name="Secka A."/>
            <person name="Antonio M."/>
            <person name="Oren A."/>
            <person name="Chaudhuri R.R."/>
            <person name="La Ragione R."/>
            <person name="Hildebrand F."/>
            <person name="Pallen M.J."/>
        </authorList>
    </citation>
    <scope>NUCLEOTIDE SEQUENCE</scope>
    <source>
        <strain evidence="2">1068</strain>
    </source>
</reference>
<organism evidence="2 3">
    <name type="scientific">Candidatus Blautia pullicola</name>
    <dbReference type="NCBI Taxonomy" id="2838498"/>
    <lineage>
        <taxon>Bacteria</taxon>
        <taxon>Bacillati</taxon>
        <taxon>Bacillota</taxon>
        <taxon>Clostridia</taxon>
        <taxon>Lachnospirales</taxon>
        <taxon>Lachnospiraceae</taxon>
        <taxon>Blautia</taxon>
    </lineage>
</organism>
<reference evidence="2" key="2">
    <citation type="submission" date="2021-04" db="EMBL/GenBank/DDBJ databases">
        <authorList>
            <person name="Gilroy R."/>
        </authorList>
    </citation>
    <scope>NUCLEOTIDE SEQUENCE</scope>
    <source>
        <strain evidence="2">1068</strain>
    </source>
</reference>
<keyword evidence="1" id="KW-0812">Transmembrane</keyword>
<evidence type="ECO:0000256" key="1">
    <source>
        <dbReference type="SAM" id="Phobius"/>
    </source>
</evidence>
<dbReference type="EMBL" id="DXBG01000275">
    <property type="protein sequence ID" value="HIZ66584.1"/>
    <property type="molecule type" value="Genomic_DNA"/>
</dbReference>
<evidence type="ECO:0000313" key="2">
    <source>
        <dbReference type="EMBL" id="HIZ66584.1"/>
    </source>
</evidence>
<dbReference type="Gene3D" id="1.10.150.240">
    <property type="entry name" value="Putative phosphatase, domain 2"/>
    <property type="match status" value="1"/>
</dbReference>
<sequence>MKNLKRILAVIGIILLAGMYVITLILALTDNSHAGNVLMASLFATVVIPVLLYAFLLVYRWSHPKDTVISKISEETSQIDTVIFDLGKVLVHYDWRKLLQDLKYKEETAQAVAQAVFLSDDWTEGDRGRRSEEEILQSFIDNNPAYEKEIRETFQRMGETIKVCRYTHDWLRYLKKRGYKIYILSNFSKPLYDRCQRELKFLEMTDGGYMSWQIHMLKPEPEIYQKLIEDFQIEPSKAVFIDDLLDNVAEARAQGLHAVHFTGRKNTLHQLAEFGVK</sequence>
<dbReference type="Proteomes" id="UP000824056">
    <property type="component" value="Unassembled WGS sequence"/>
</dbReference>
<accession>A0A9D2FSJ2</accession>
<dbReference type="PANTHER" id="PTHR43611:SF3">
    <property type="entry name" value="FLAVIN MONONUCLEOTIDE HYDROLASE 1, CHLOROPLATIC"/>
    <property type="match status" value="1"/>
</dbReference>
<gene>
    <name evidence="2" type="ORF">H9809_11925</name>
</gene>
<dbReference type="PRINTS" id="PR00413">
    <property type="entry name" value="HADHALOGNASE"/>
</dbReference>
<proteinExistence type="predicted"/>
<keyword evidence="1" id="KW-0472">Membrane</keyword>
<evidence type="ECO:0000313" key="3">
    <source>
        <dbReference type="Proteomes" id="UP000824056"/>
    </source>
</evidence>
<dbReference type="NCBIfam" id="TIGR01509">
    <property type="entry name" value="HAD-SF-IA-v3"/>
    <property type="match status" value="1"/>
</dbReference>
<dbReference type="SFLD" id="SFLDS00003">
    <property type="entry name" value="Haloacid_Dehalogenase"/>
    <property type="match status" value="1"/>
</dbReference>
<protein>
    <submittedName>
        <fullName evidence="2">HAD family phosphatase</fullName>
    </submittedName>
</protein>
<dbReference type="InterPro" id="IPR006439">
    <property type="entry name" value="HAD-SF_hydro_IA"/>
</dbReference>
<dbReference type="SUPFAM" id="SSF56784">
    <property type="entry name" value="HAD-like"/>
    <property type="match status" value="1"/>
</dbReference>
<dbReference type="Pfam" id="PF00702">
    <property type="entry name" value="Hydrolase"/>
    <property type="match status" value="1"/>
</dbReference>
<dbReference type="PANTHER" id="PTHR43611">
    <property type="entry name" value="ALPHA-D-GLUCOSE 1-PHOSPHATE PHOSPHATASE"/>
    <property type="match status" value="1"/>
</dbReference>